<dbReference type="Gene3D" id="3.90.25.10">
    <property type="entry name" value="UDP-galactose 4-epimerase, domain 1"/>
    <property type="match status" value="1"/>
</dbReference>
<dbReference type="RefSeq" id="WP_320312319.1">
    <property type="nucleotide sequence ID" value="NZ_JAVIKH010000001.1"/>
</dbReference>
<protein>
    <submittedName>
        <fullName evidence="3">NAD(P)-dependent oxidoreductase</fullName>
    </submittedName>
</protein>
<dbReference type="PANTHER" id="PTHR43000">
    <property type="entry name" value="DTDP-D-GLUCOSE 4,6-DEHYDRATASE-RELATED"/>
    <property type="match status" value="1"/>
</dbReference>
<accession>A0ABU4W5X8</accession>
<feature type="domain" description="NAD-dependent epimerase/dehydratase" evidence="2">
    <location>
        <begin position="4"/>
        <end position="233"/>
    </location>
</feature>
<comment type="caution">
    <text evidence="3">The sequence shown here is derived from an EMBL/GenBank/DDBJ whole genome shotgun (WGS) entry which is preliminary data.</text>
</comment>
<dbReference type="InterPro" id="IPR001509">
    <property type="entry name" value="Epimerase_deHydtase"/>
</dbReference>
<dbReference type="EMBL" id="JAVIKH010000001">
    <property type="protein sequence ID" value="MDX8334904.1"/>
    <property type="molecule type" value="Genomic_DNA"/>
</dbReference>
<dbReference type="Proteomes" id="UP001279681">
    <property type="component" value="Unassembled WGS sequence"/>
</dbReference>
<evidence type="ECO:0000256" key="1">
    <source>
        <dbReference type="ARBA" id="ARBA00007637"/>
    </source>
</evidence>
<name>A0ABU4W5X8_9FUSO</name>
<keyword evidence="4" id="KW-1185">Reference proteome</keyword>
<dbReference type="InterPro" id="IPR036291">
    <property type="entry name" value="NAD(P)-bd_dom_sf"/>
</dbReference>
<evidence type="ECO:0000313" key="4">
    <source>
        <dbReference type="Proteomes" id="UP001279681"/>
    </source>
</evidence>
<evidence type="ECO:0000259" key="2">
    <source>
        <dbReference type="Pfam" id="PF01370"/>
    </source>
</evidence>
<sequence length="313" mass="35412">MKKVIISGATSMIGVALIEECIKNNIYVTALSRKNSPNLIRLPKSKFIDIVECDINNLENLKNLCSKDYDIFYHFAWEGTTKSERNDIFLQDKNITTSITALKMAKELGCHTFVGAGSQAEFGRVDKDKISPETSANPEIAYGIAKYSACKLTQIYAKQLGINHIWGRIFSVYGIWDNEETMINSTIDKLLKKEKTSFTKAEQIWDYLYSEDAGRAFYLMGLKGKDQSIYCIGSGEGKPLYEYIKIISGKLSNKLDLGIGEIGYTENQVMRLCADISSLKEDTGFTPKYNFEEGIAKTLEWKKIYFKSVKENE</sequence>
<dbReference type="Pfam" id="PF01370">
    <property type="entry name" value="Epimerase"/>
    <property type="match status" value="1"/>
</dbReference>
<evidence type="ECO:0000313" key="3">
    <source>
        <dbReference type="EMBL" id="MDX8334904.1"/>
    </source>
</evidence>
<reference evidence="4" key="1">
    <citation type="submission" date="2023-07" db="EMBL/GenBank/DDBJ databases">
        <authorList>
            <person name="Colorado M.A."/>
            <person name="Villamil L.M."/>
            <person name="Melo J.F."/>
            <person name="Rodriguez J.A."/>
            <person name="Ruiz R.Y."/>
        </authorList>
    </citation>
    <scope>NUCLEOTIDE SEQUENCE [LARGE SCALE GENOMIC DNA]</scope>
    <source>
        <strain evidence="4">C33</strain>
    </source>
</reference>
<comment type="similarity">
    <text evidence="1">Belongs to the NAD(P)-dependent epimerase/dehydratase family.</text>
</comment>
<gene>
    <name evidence="3" type="ORF">RFV38_00060</name>
</gene>
<dbReference type="SUPFAM" id="SSF51735">
    <property type="entry name" value="NAD(P)-binding Rossmann-fold domains"/>
    <property type="match status" value="1"/>
</dbReference>
<organism evidence="3 4">
    <name type="scientific">Candidatus Cetobacterium colombiensis</name>
    <dbReference type="NCBI Taxonomy" id="3073100"/>
    <lineage>
        <taxon>Bacteria</taxon>
        <taxon>Fusobacteriati</taxon>
        <taxon>Fusobacteriota</taxon>
        <taxon>Fusobacteriia</taxon>
        <taxon>Fusobacteriales</taxon>
        <taxon>Fusobacteriaceae</taxon>
        <taxon>Cetobacterium</taxon>
    </lineage>
</organism>
<proteinExistence type="inferred from homology"/>
<dbReference type="Gene3D" id="3.40.50.720">
    <property type="entry name" value="NAD(P)-binding Rossmann-like Domain"/>
    <property type="match status" value="1"/>
</dbReference>